<evidence type="ECO:0000256" key="1">
    <source>
        <dbReference type="ARBA" id="ARBA00004225"/>
    </source>
</evidence>
<evidence type="ECO:0000256" key="15">
    <source>
        <dbReference type="ARBA" id="ARBA00049551"/>
    </source>
</evidence>
<evidence type="ECO:0000256" key="13">
    <source>
        <dbReference type="ARBA" id="ARBA00023136"/>
    </source>
</evidence>
<comment type="similarity">
    <text evidence="2">Belongs to the complex I subunit 6 family.</text>
</comment>
<name>A0A345UDT4_9CRUS</name>
<evidence type="ECO:0000256" key="12">
    <source>
        <dbReference type="ARBA" id="ARBA00023128"/>
    </source>
</evidence>
<keyword evidence="8" id="KW-1278">Translocase</keyword>
<comment type="subcellular location">
    <subcellularLocation>
        <location evidence="1">Mitochondrion membrane</location>
        <topology evidence="1">Multi-pass membrane protein</topology>
    </subcellularLocation>
</comment>
<keyword evidence="6" id="KW-0679">Respiratory chain</keyword>
<protein>
    <recommendedName>
        <fullName evidence="4">NADH-ubiquinone oxidoreductase chain 6</fullName>
        <ecNumber evidence="3">7.1.1.2</ecNumber>
    </recommendedName>
    <alternativeName>
        <fullName evidence="14">NADH dehydrogenase subunit 6</fullName>
    </alternativeName>
</protein>
<keyword evidence="7 16" id="KW-0812">Transmembrane</keyword>
<gene>
    <name evidence="17" type="primary">nad6</name>
</gene>
<accession>A0A345UDT4</accession>
<comment type="catalytic activity">
    <reaction evidence="15">
        <text>a ubiquinone + NADH + 5 H(+)(in) = a ubiquinol + NAD(+) + 4 H(+)(out)</text>
        <dbReference type="Rhea" id="RHEA:29091"/>
        <dbReference type="Rhea" id="RHEA-COMP:9565"/>
        <dbReference type="Rhea" id="RHEA-COMP:9566"/>
        <dbReference type="ChEBI" id="CHEBI:15378"/>
        <dbReference type="ChEBI" id="CHEBI:16389"/>
        <dbReference type="ChEBI" id="CHEBI:17976"/>
        <dbReference type="ChEBI" id="CHEBI:57540"/>
        <dbReference type="ChEBI" id="CHEBI:57945"/>
        <dbReference type="EC" id="7.1.1.2"/>
    </reaction>
</comment>
<proteinExistence type="inferred from homology"/>
<geneLocation type="mitochondrion" evidence="17"/>
<evidence type="ECO:0000313" key="17">
    <source>
        <dbReference type="EMBL" id="AXI98620.1"/>
    </source>
</evidence>
<keyword evidence="10 16" id="KW-1133">Transmembrane helix</keyword>
<evidence type="ECO:0000256" key="8">
    <source>
        <dbReference type="ARBA" id="ARBA00022967"/>
    </source>
</evidence>
<dbReference type="EMBL" id="MH592130">
    <property type="protein sequence ID" value="AXI98620.1"/>
    <property type="molecule type" value="Genomic_DNA"/>
</dbReference>
<keyword evidence="9" id="KW-0249">Electron transport</keyword>
<keyword evidence="12 17" id="KW-0496">Mitochondrion</keyword>
<organism evidence="17">
    <name type="scientific">Pseudoniphargus mateusorum</name>
    <dbReference type="NCBI Taxonomy" id="2211517"/>
    <lineage>
        <taxon>Eukaryota</taxon>
        <taxon>Metazoa</taxon>
        <taxon>Ecdysozoa</taxon>
        <taxon>Arthropoda</taxon>
        <taxon>Crustacea</taxon>
        <taxon>Multicrustacea</taxon>
        <taxon>Malacostraca</taxon>
        <taxon>Eumalacostraca</taxon>
        <taxon>Peracarida</taxon>
        <taxon>Amphipoda</taxon>
        <taxon>Senticaudata</taxon>
        <taxon>Gammarida</taxon>
        <taxon>Crangonyctidira</taxon>
        <taxon>Allocrangonyctoidea</taxon>
        <taxon>Allocrangonyctidae</taxon>
        <taxon>Pseudoniphargus</taxon>
    </lineage>
</organism>
<evidence type="ECO:0000256" key="6">
    <source>
        <dbReference type="ARBA" id="ARBA00022660"/>
    </source>
</evidence>
<evidence type="ECO:0000256" key="16">
    <source>
        <dbReference type="SAM" id="Phobius"/>
    </source>
</evidence>
<dbReference type="EC" id="7.1.1.2" evidence="3"/>
<evidence type="ECO:0000256" key="9">
    <source>
        <dbReference type="ARBA" id="ARBA00022982"/>
    </source>
</evidence>
<dbReference type="GO" id="GO:0031966">
    <property type="term" value="C:mitochondrial membrane"/>
    <property type="evidence" value="ECO:0007669"/>
    <property type="project" value="UniProtKB-SubCell"/>
</dbReference>
<sequence length="166" mass="18857">MTQFLCSLSLVFSVMFLLSISPLFLSLMIISQTIVLSLVINTITLTSWFSFMLIMIYLSGMMVIFIYISSMASNELFYLNSPLLVIIFMLVTLFTLLIFNFATYKTSDSMNSLDQALTQITIFKTMKMFSKPLFVMTIMLIMYLLLAMIVVSKNSAFSSGPLRSIK</sequence>
<feature type="transmembrane region" description="Helical" evidence="16">
    <location>
        <begin position="48"/>
        <end position="69"/>
    </location>
</feature>
<feature type="transmembrane region" description="Helical" evidence="16">
    <location>
        <begin position="12"/>
        <end position="36"/>
    </location>
</feature>
<dbReference type="PANTHER" id="PTHR11435:SF1">
    <property type="entry name" value="NADH-UBIQUINONE OXIDOREDUCTASE CHAIN 6"/>
    <property type="match status" value="1"/>
</dbReference>
<evidence type="ECO:0000256" key="3">
    <source>
        <dbReference type="ARBA" id="ARBA00012944"/>
    </source>
</evidence>
<evidence type="ECO:0000256" key="7">
    <source>
        <dbReference type="ARBA" id="ARBA00022692"/>
    </source>
</evidence>
<evidence type="ECO:0000256" key="2">
    <source>
        <dbReference type="ARBA" id="ARBA00005698"/>
    </source>
</evidence>
<evidence type="ECO:0000256" key="10">
    <source>
        <dbReference type="ARBA" id="ARBA00022989"/>
    </source>
</evidence>
<feature type="transmembrane region" description="Helical" evidence="16">
    <location>
        <begin position="81"/>
        <end position="102"/>
    </location>
</feature>
<evidence type="ECO:0000256" key="4">
    <source>
        <dbReference type="ARBA" id="ARBA00021095"/>
    </source>
</evidence>
<evidence type="ECO:0000256" key="5">
    <source>
        <dbReference type="ARBA" id="ARBA00022448"/>
    </source>
</evidence>
<keyword evidence="5" id="KW-0813">Transport</keyword>
<feature type="transmembrane region" description="Helical" evidence="16">
    <location>
        <begin position="133"/>
        <end position="152"/>
    </location>
</feature>
<dbReference type="AlphaFoldDB" id="A0A345UDT4"/>
<dbReference type="PANTHER" id="PTHR11435">
    <property type="entry name" value="NADH UBIQUINONE OXIDOREDUCTASE SUBUNIT ND6"/>
    <property type="match status" value="1"/>
</dbReference>
<reference evidence="17" key="1">
    <citation type="journal article" date="2018" name="Mol. Phylogenet. Evol.">
        <title>Species delimitation and mitogenome phylogenetics in the subterranean genus Pseudoniphargus (Crustacea: Amphipoda).</title>
        <authorList>
            <person name="Stokkan M."/>
            <person name="Jurado-Rivera J.A."/>
            <person name="Oromi P."/>
            <person name="Juan C."/>
            <person name="Jaume D."/>
            <person name="Pons J."/>
        </authorList>
    </citation>
    <scope>NUCLEOTIDE SEQUENCE</scope>
</reference>
<keyword evidence="13 16" id="KW-0472">Membrane</keyword>
<evidence type="ECO:0000256" key="11">
    <source>
        <dbReference type="ARBA" id="ARBA00023027"/>
    </source>
</evidence>
<keyword evidence="11" id="KW-0520">NAD</keyword>
<dbReference type="GO" id="GO:0008137">
    <property type="term" value="F:NADH dehydrogenase (ubiquinone) activity"/>
    <property type="evidence" value="ECO:0007669"/>
    <property type="project" value="UniProtKB-EC"/>
</dbReference>
<evidence type="ECO:0000256" key="14">
    <source>
        <dbReference type="ARBA" id="ARBA00031019"/>
    </source>
</evidence>
<dbReference type="InterPro" id="IPR050269">
    <property type="entry name" value="ComplexI_Subunit6"/>
</dbReference>